<feature type="compositionally biased region" description="Polar residues" evidence="1">
    <location>
        <begin position="100"/>
        <end position="117"/>
    </location>
</feature>
<accession>A0A166JGD3</accession>
<evidence type="ECO:0000313" key="3">
    <source>
        <dbReference type="Proteomes" id="UP000076842"/>
    </source>
</evidence>
<name>A0A166JGD3_9BASI</name>
<dbReference type="EMBL" id="KV424393">
    <property type="protein sequence ID" value="KZT44694.1"/>
    <property type="molecule type" value="Genomic_DNA"/>
</dbReference>
<feature type="compositionally biased region" description="Low complexity" evidence="1">
    <location>
        <begin position="9"/>
        <end position="29"/>
    </location>
</feature>
<reference evidence="2 3" key="1">
    <citation type="journal article" date="2016" name="Mol. Biol. Evol.">
        <title>Comparative Genomics of Early-Diverging Mushroom-Forming Fungi Provides Insights into the Origins of Lignocellulose Decay Capabilities.</title>
        <authorList>
            <person name="Nagy L.G."/>
            <person name="Riley R."/>
            <person name="Tritt A."/>
            <person name="Adam C."/>
            <person name="Daum C."/>
            <person name="Floudas D."/>
            <person name="Sun H."/>
            <person name="Yadav J.S."/>
            <person name="Pangilinan J."/>
            <person name="Larsson K.H."/>
            <person name="Matsuura K."/>
            <person name="Barry K."/>
            <person name="Labutti K."/>
            <person name="Kuo R."/>
            <person name="Ohm R.A."/>
            <person name="Bhattacharya S.S."/>
            <person name="Shirouzu T."/>
            <person name="Yoshinaga Y."/>
            <person name="Martin F.M."/>
            <person name="Grigoriev I.V."/>
            <person name="Hibbett D.S."/>
        </authorList>
    </citation>
    <scope>NUCLEOTIDE SEQUENCE [LARGE SCALE GENOMIC DNA]</scope>
    <source>
        <strain evidence="2 3">HHB12733</strain>
    </source>
</reference>
<evidence type="ECO:0000256" key="1">
    <source>
        <dbReference type="SAM" id="MobiDB-lite"/>
    </source>
</evidence>
<protein>
    <submittedName>
        <fullName evidence="2">Uncharacterized protein</fullName>
    </submittedName>
</protein>
<dbReference type="AlphaFoldDB" id="A0A166JGD3"/>
<keyword evidence="3" id="KW-1185">Reference proteome</keyword>
<proteinExistence type="predicted"/>
<organism evidence="2 3">
    <name type="scientific">Calocera cornea HHB12733</name>
    <dbReference type="NCBI Taxonomy" id="1353952"/>
    <lineage>
        <taxon>Eukaryota</taxon>
        <taxon>Fungi</taxon>
        <taxon>Dikarya</taxon>
        <taxon>Basidiomycota</taxon>
        <taxon>Agaricomycotina</taxon>
        <taxon>Dacrymycetes</taxon>
        <taxon>Dacrymycetales</taxon>
        <taxon>Dacrymycetaceae</taxon>
        <taxon>Calocera</taxon>
    </lineage>
</organism>
<dbReference type="InParanoid" id="A0A166JGD3"/>
<feature type="region of interest" description="Disordered" evidence="1">
    <location>
        <begin position="1"/>
        <end position="158"/>
    </location>
</feature>
<evidence type="ECO:0000313" key="2">
    <source>
        <dbReference type="EMBL" id="KZT44694.1"/>
    </source>
</evidence>
<dbReference type="Proteomes" id="UP000076842">
    <property type="component" value="Unassembled WGS sequence"/>
</dbReference>
<sequence>MRESEAAARKALSLAPAAANAPQPPTTTLERTVGAGRTRVDTPSSTLDVHRPAGSTERPQESKVADVGAQTPARVAGAAVLGGGTGMLSPPPTDRRLTGGSASRQSGTPAASDNGTSVAGKRTREQSGFVGEENQESTSKKKKRTPGNGPSPAMVHVQ</sequence>
<gene>
    <name evidence="2" type="ORF">CALCODRAFT_489154</name>
</gene>